<keyword evidence="2" id="KW-1133">Transmembrane helix</keyword>
<keyword evidence="5" id="KW-1185">Reference proteome</keyword>
<dbReference type="Gene3D" id="1.10.287.110">
    <property type="entry name" value="DnaJ domain"/>
    <property type="match status" value="1"/>
</dbReference>
<dbReference type="InParanoid" id="A0A409XAD1"/>
<dbReference type="PANTHER" id="PTHR44157:SF1">
    <property type="entry name" value="DNAJ HOMOLOG SUBFAMILY C MEMBER 11"/>
    <property type="match status" value="1"/>
</dbReference>
<dbReference type="SMART" id="SM00271">
    <property type="entry name" value="DnaJ"/>
    <property type="match status" value="1"/>
</dbReference>
<dbReference type="Pfam" id="PF00226">
    <property type="entry name" value="DnaJ"/>
    <property type="match status" value="1"/>
</dbReference>
<evidence type="ECO:0000313" key="4">
    <source>
        <dbReference type="EMBL" id="PPQ87674.1"/>
    </source>
</evidence>
<dbReference type="InterPro" id="IPR052243">
    <property type="entry name" value="Mito_inner_membrane_organizer"/>
</dbReference>
<accession>A0A409XAD1</accession>
<dbReference type="FunCoup" id="A0A409XAD1">
    <property type="interactions" value="265"/>
</dbReference>
<dbReference type="SUPFAM" id="SSF46565">
    <property type="entry name" value="Chaperone J-domain"/>
    <property type="match status" value="1"/>
</dbReference>
<dbReference type="CDD" id="cd06257">
    <property type="entry name" value="DnaJ"/>
    <property type="match status" value="1"/>
</dbReference>
<dbReference type="AlphaFoldDB" id="A0A409XAD1"/>
<keyword evidence="2" id="KW-0812">Transmembrane</keyword>
<dbReference type="PROSITE" id="PS50076">
    <property type="entry name" value="DNAJ_2"/>
    <property type="match status" value="1"/>
</dbReference>
<dbReference type="InterPro" id="IPR001623">
    <property type="entry name" value="DnaJ_domain"/>
</dbReference>
<dbReference type="GO" id="GO:0042407">
    <property type="term" value="P:cristae formation"/>
    <property type="evidence" value="ECO:0007669"/>
    <property type="project" value="TreeGrafter"/>
</dbReference>
<dbReference type="EMBL" id="NHYD01002233">
    <property type="protein sequence ID" value="PPQ87674.1"/>
    <property type="molecule type" value="Genomic_DNA"/>
</dbReference>
<keyword evidence="2" id="KW-0472">Membrane</keyword>
<dbReference type="InterPro" id="IPR036869">
    <property type="entry name" value="J_dom_sf"/>
</dbReference>
<evidence type="ECO:0000259" key="3">
    <source>
        <dbReference type="PROSITE" id="PS50076"/>
    </source>
</evidence>
<reference evidence="4 5" key="1">
    <citation type="journal article" date="2018" name="Evol. Lett.">
        <title>Horizontal gene cluster transfer increased hallucinogenic mushroom diversity.</title>
        <authorList>
            <person name="Reynolds H.T."/>
            <person name="Vijayakumar V."/>
            <person name="Gluck-Thaler E."/>
            <person name="Korotkin H.B."/>
            <person name="Matheny P.B."/>
            <person name="Slot J.C."/>
        </authorList>
    </citation>
    <scope>NUCLEOTIDE SEQUENCE [LARGE SCALE GENOMIC DNA]</scope>
    <source>
        <strain evidence="4 5">2631</strain>
    </source>
</reference>
<feature type="non-terminal residue" evidence="4">
    <location>
        <position position="1"/>
    </location>
</feature>
<dbReference type="Pfam" id="PF11875">
    <property type="entry name" value="DnaJ-like_C11_C"/>
    <property type="match status" value="1"/>
</dbReference>
<dbReference type="GO" id="GO:0005739">
    <property type="term" value="C:mitochondrion"/>
    <property type="evidence" value="ECO:0007669"/>
    <property type="project" value="GOC"/>
</dbReference>
<protein>
    <recommendedName>
        <fullName evidence="3">J domain-containing protein</fullName>
    </recommendedName>
</protein>
<dbReference type="InterPro" id="IPR024586">
    <property type="entry name" value="DnaJ-like_C11_C"/>
</dbReference>
<dbReference type="PRINTS" id="PR00625">
    <property type="entry name" value="JDOMAIN"/>
</dbReference>
<feature type="transmembrane region" description="Helical" evidence="2">
    <location>
        <begin position="407"/>
        <end position="430"/>
    </location>
</feature>
<dbReference type="Pfam" id="PF22774">
    <property type="entry name" value="DNAJC11_beta-barrel"/>
    <property type="match status" value="1"/>
</dbReference>
<organism evidence="4 5">
    <name type="scientific">Psilocybe cyanescens</name>
    <dbReference type="NCBI Taxonomy" id="93625"/>
    <lineage>
        <taxon>Eukaryota</taxon>
        <taxon>Fungi</taxon>
        <taxon>Dikarya</taxon>
        <taxon>Basidiomycota</taxon>
        <taxon>Agaricomycotina</taxon>
        <taxon>Agaricomycetes</taxon>
        <taxon>Agaricomycetidae</taxon>
        <taxon>Agaricales</taxon>
        <taxon>Agaricineae</taxon>
        <taxon>Strophariaceae</taxon>
        <taxon>Psilocybe</taxon>
    </lineage>
</organism>
<dbReference type="Proteomes" id="UP000283269">
    <property type="component" value="Unassembled WGS sequence"/>
</dbReference>
<gene>
    <name evidence="4" type="ORF">CVT25_011441</name>
</gene>
<proteinExistence type="predicted"/>
<dbReference type="STRING" id="93625.A0A409XAD1"/>
<evidence type="ECO:0000256" key="1">
    <source>
        <dbReference type="ARBA" id="ARBA00023186"/>
    </source>
</evidence>
<evidence type="ECO:0000256" key="2">
    <source>
        <dbReference type="SAM" id="Phobius"/>
    </source>
</evidence>
<evidence type="ECO:0000313" key="5">
    <source>
        <dbReference type="Proteomes" id="UP000283269"/>
    </source>
</evidence>
<keyword evidence="1" id="KW-0143">Chaperone</keyword>
<sequence>AVLNLSKNASQAEINERHRSLSLVFHPDKQTDENLKEVATKEFLEIQKAYQVLSDPFLRQVYDTLGSEGLAIQWPPTLRLQTQEKVSVLFITKHILMAGKVVDILNDYASRLARRRLNQIMVAKGKVHCSIDASPLFDPQFASTSRSVTARLQERVQATRSISQNLTYTIEKKLNDNTIFSFTGQTSPGKSKGALLTFLGTVRHQFSPRLNVLATLTFAYPYPTRFEVNYEATGNIVNFKTALSPLLLNSFPPVMLSFSRQLFRSKPQRAKFDLNLTQNPSLSLFYISPPTLNIHKEEDSLPQLGPPTTLGIKYVAFERAYGVVFDRILPTLVAETSMTLLELSIRLKASIQLGFAGALYSLGAHWSSESLEAGTTLILNPTALLLQFDFSYLEQQLSLPIILSTQYFPLLALGTALIPSAAALLVYRFFVIPHRRARRYAHIQAAKKAFEEDSDSRRERNAVESLLKDAVKKQVRHETEAEGLIIQEATYGVAETELGEGKDGLSLDVTIPLQAIVRKSQLHISGGISKVAAAALQGFSDPAPFASKALYIHYLFRGRMHYAEIPDYLPVVLPLSEHLVN</sequence>
<dbReference type="InterPro" id="IPR055225">
    <property type="entry name" value="DNAJC11-like_beta-barrel"/>
</dbReference>
<dbReference type="OrthoDB" id="10248838at2759"/>
<feature type="domain" description="J" evidence="3">
    <location>
        <begin position="1"/>
        <end position="66"/>
    </location>
</feature>
<dbReference type="PANTHER" id="PTHR44157">
    <property type="entry name" value="DNAJ HOMOLOG SUBFAMILY C MEMBER 11"/>
    <property type="match status" value="1"/>
</dbReference>
<comment type="caution">
    <text evidence="4">The sequence shown here is derived from an EMBL/GenBank/DDBJ whole genome shotgun (WGS) entry which is preliminary data.</text>
</comment>
<name>A0A409XAD1_PSICY</name>